<keyword evidence="1" id="KW-0812">Transmembrane</keyword>
<evidence type="ECO:0000256" key="1">
    <source>
        <dbReference type="SAM" id="Phobius"/>
    </source>
</evidence>
<gene>
    <name evidence="2" type="ORF">ACFPYJ_01840</name>
</gene>
<evidence type="ECO:0000313" key="2">
    <source>
        <dbReference type="EMBL" id="MFC5647875.1"/>
    </source>
</evidence>
<sequence length="77" mass="8487">MTKGEFPLLMSVCLILSIVHWVKVRNAPKNEIVASLTILAVGWVIAVLLFIVPSLPGPTQLVDFIFRPLGKFLDRGS</sequence>
<proteinExistence type="predicted"/>
<accession>A0ABW0VUK7</accession>
<evidence type="ECO:0000313" key="3">
    <source>
        <dbReference type="Proteomes" id="UP001596047"/>
    </source>
</evidence>
<keyword evidence="3" id="KW-1185">Reference proteome</keyword>
<organism evidence="2 3">
    <name type="scientific">Paenibacillus solisilvae</name>
    <dbReference type="NCBI Taxonomy" id="2486751"/>
    <lineage>
        <taxon>Bacteria</taxon>
        <taxon>Bacillati</taxon>
        <taxon>Bacillota</taxon>
        <taxon>Bacilli</taxon>
        <taxon>Bacillales</taxon>
        <taxon>Paenibacillaceae</taxon>
        <taxon>Paenibacillus</taxon>
    </lineage>
</organism>
<name>A0ABW0VUK7_9BACL</name>
<keyword evidence="1" id="KW-0472">Membrane</keyword>
<dbReference type="Proteomes" id="UP001596047">
    <property type="component" value="Unassembled WGS sequence"/>
</dbReference>
<dbReference type="RefSeq" id="WP_379186339.1">
    <property type="nucleotide sequence ID" value="NZ_JBHSOW010000008.1"/>
</dbReference>
<protein>
    <submittedName>
        <fullName evidence="2">Uncharacterized protein</fullName>
    </submittedName>
</protein>
<feature type="transmembrane region" description="Helical" evidence="1">
    <location>
        <begin position="34"/>
        <end position="52"/>
    </location>
</feature>
<reference evidence="3" key="1">
    <citation type="journal article" date="2019" name="Int. J. Syst. Evol. Microbiol.">
        <title>The Global Catalogue of Microorganisms (GCM) 10K type strain sequencing project: providing services to taxonomists for standard genome sequencing and annotation.</title>
        <authorList>
            <consortium name="The Broad Institute Genomics Platform"/>
            <consortium name="The Broad Institute Genome Sequencing Center for Infectious Disease"/>
            <person name="Wu L."/>
            <person name="Ma J."/>
        </authorList>
    </citation>
    <scope>NUCLEOTIDE SEQUENCE [LARGE SCALE GENOMIC DNA]</scope>
    <source>
        <strain evidence="3">CGMCC 1.3240</strain>
    </source>
</reference>
<dbReference type="EMBL" id="JBHSOW010000008">
    <property type="protein sequence ID" value="MFC5647875.1"/>
    <property type="molecule type" value="Genomic_DNA"/>
</dbReference>
<keyword evidence="1" id="KW-1133">Transmembrane helix</keyword>
<comment type="caution">
    <text evidence="2">The sequence shown here is derived from an EMBL/GenBank/DDBJ whole genome shotgun (WGS) entry which is preliminary data.</text>
</comment>